<evidence type="ECO:0000313" key="1">
    <source>
        <dbReference type="EMBL" id="MBK9719524.1"/>
    </source>
</evidence>
<organism evidence="1 2">
    <name type="scientific">Candidatus Defluviibacterium haderslevense</name>
    <dbReference type="NCBI Taxonomy" id="2981993"/>
    <lineage>
        <taxon>Bacteria</taxon>
        <taxon>Pseudomonadati</taxon>
        <taxon>Bacteroidota</taxon>
        <taxon>Saprospiria</taxon>
        <taxon>Saprospirales</taxon>
        <taxon>Saprospiraceae</taxon>
        <taxon>Candidatus Defluviibacterium</taxon>
    </lineage>
</organism>
<name>A0A9D7SE63_9BACT</name>
<accession>A0A9D7SE63</accession>
<evidence type="ECO:0000313" key="2">
    <source>
        <dbReference type="Proteomes" id="UP000808349"/>
    </source>
</evidence>
<gene>
    <name evidence="1" type="ORF">IPO85_18805</name>
</gene>
<comment type="caution">
    <text evidence="1">The sequence shown here is derived from an EMBL/GenBank/DDBJ whole genome shotgun (WGS) entry which is preliminary data.</text>
</comment>
<proteinExistence type="predicted"/>
<reference evidence="1 2" key="1">
    <citation type="submission" date="2020-10" db="EMBL/GenBank/DDBJ databases">
        <title>Connecting structure to function with the recovery of over 1000 high-quality activated sludge metagenome-assembled genomes encoding full-length rRNA genes using long-read sequencing.</title>
        <authorList>
            <person name="Singleton C.M."/>
            <person name="Petriglieri F."/>
            <person name="Kristensen J.M."/>
            <person name="Kirkegaard R.H."/>
            <person name="Michaelsen T.Y."/>
            <person name="Andersen M.H."/>
            <person name="Karst S.M."/>
            <person name="Dueholm M.S."/>
            <person name="Nielsen P.H."/>
            <person name="Albertsen M."/>
        </authorList>
    </citation>
    <scope>NUCLEOTIDE SEQUENCE [LARGE SCALE GENOMIC DNA]</scope>
    <source>
        <strain evidence="1">Ribe_18-Q3-R11-54_BAT3C.373</strain>
    </source>
</reference>
<dbReference type="Proteomes" id="UP000808349">
    <property type="component" value="Unassembled WGS sequence"/>
</dbReference>
<dbReference type="EMBL" id="JADKFW010000021">
    <property type="protein sequence ID" value="MBK9719524.1"/>
    <property type="molecule type" value="Genomic_DNA"/>
</dbReference>
<sequence length="70" mass="8305">MPDMMKKISRIAVYPKDLSDLTGRGLRYCQRIISNARCQYKKSKYEPITKSEIAEFLKLPKEDLEHWNLD</sequence>
<dbReference type="AlphaFoldDB" id="A0A9D7SE63"/>
<protein>
    <submittedName>
        <fullName evidence="1">Uncharacterized protein</fullName>
    </submittedName>
</protein>